<dbReference type="Pfam" id="PF01521">
    <property type="entry name" value="Fe-S_biosyn"/>
    <property type="match status" value="1"/>
</dbReference>
<dbReference type="RefSeq" id="WP_039233651.1">
    <property type="nucleotide sequence ID" value="NZ_JWIQ02000078.1"/>
</dbReference>
<reference evidence="2" key="1">
    <citation type="submission" date="2015-02" db="EMBL/GenBank/DDBJ databases">
        <title>Genome Assembly of Bacillaceae bacterium MTCC 8252.</title>
        <authorList>
            <person name="Verma A."/>
            <person name="Khatri I."/>
            <person name="Mual P."/>
            <person name="Subramanian S."/>
            <person name="Krishnamurthi S."/>
        </authorList>
    </citation>
    <scope>NUCLEOTIDE SEQUENCE [LARGE SCALE GENOMIC DNA]</scope>
    <source>
        <strain evidence="2">MTCC 8252</strain>
    </source>
</reference>
<accession>A0A0F5HVX4</accession>
<evidence type="ECO:0000259" key="1">
    <source>
        <dbReference type="Pfam" id="PF01521"/>
    </source>
</evidence>
<dbReference type="STRING" id="1221996.QY95_03317"/>
<name>A0A0F5HVX4_BACTR</name>
<dbReference type="InterPro" id="IPR000361">
    <property type="entry name" value="ATAP_core_dom"/>
</dbReference>
<accession>A0A0F5IB63</accession>
<dbReference type="AlphaFoldDB" id="A0A0F5HVX4"/>
<keyword evidence="3" id="KW-1185">Reference proteome</keyword>
<comment type="caution">
    <text evidence="2">The sequence shown here is derived from an EMBL/GenBank/DDBJ whole genome shotgun (WGS) entry which is preliminary data.</text>
</comment>
<dbReference type="EMBL" id="JWIR02000007">
    <property type="protein sequence ID" value="KKB42844.1"/>
    <property type="molecule type" value="Genomic_DNA"/>
</dbReference>
<dbReference type="Gene3D" id="2.60.300.12">
    <property type="entry name" value="HesB-like domain"/>
    <property type="match status" value="1"/>
</dbReference>
<dbReference type="InterPro" id="IPR035903">
    <property type="entry name" value="HesB-like_dom_sf"/>
</dbReference>
<dbReference type="Proteomes" id="UP000031563">
    <property type="component" value="Unassembled WGS sequence"/>
</dbReference>
<protein>
    <recommendedName>
        <fullName evidence="1">Core domain-containing protein</fullName>
    </recommendedName>
</protein>
<dbReference type="OrthoDB" id="2361087at2"/>
<feature type="domain" description="Core" evidence="1">
    <location>
        <begin position="1"/>
        <end position="102"/>
    </location>
</feature>
<evidence type="ECO:0000313" key="2">
    <source>
        <dbReference type="EMBL" id="KKB42844.1"/>
    </source>
</evidence>
<evidence type="ECO:0000313" key="3">
    <source>
        <dbReference type="Proteomes" id="UP000031563"/>
    </source>
</evidence>
<organism evidence="2 3">
    <name type="scientific">Bacillus thermotolerans</name>
    <name type="common">Quasibacillus thermotolerans</name>
    <dbReference type="NCBI Taxonomy" id="1221996"/>
    <lineage>
        <taxon>Bacteria</taxon>
        <taxon>Bacillati</taxon>
        <taxon>Bacillota</taxon>
        <taxon>Bacilli</taxon>
        <taxon>Bacillales</taxon>
        <taxon>Bacillaceae</taxon>
        <taxon>Bacillus</taxon>
    </lineage>
</organism>
<gene>
    <name evidence="2" type="ORF">QY95_03317</name>
</gene>
<dbReference type="SUPFAM" id="SSF89360">
    <property type="entry name" value="HesB-like domain"/>
    <property type="match status" value="1"/>
</dbReference>
<sequence>MNIHITERAAERLESKLESGTYLKLHYDTEGCGCGVNGVPVLWIVDEAAEGDVKIQTNAMPVLVEASQMVFFAEKLTIGVSGANLYRLSSPEEILNGQMNLMKRT</sequence>
<proteinExistence type="predicted"/>